<reference evidence="1 2" key="1">
    <citation type="submission" date="2017-03" db="EMBL/GenBank/DDBJ databases">
        <title>Whole genome sequences of fourteen strains of Bradyrhizobium canariense and one strain of Bradyrhizobium japonicum isolated from Lupinus (Papilionoideae: Genisteae) species in Algeria.</title>
        <authorList>
            <person name="Crovadore J."/>
            <person name="Chekireb D."/>
            <person name="Brachmann A."/>
            <person name="Chablais R."/>
            <person name="Cochard B."/>
            <person name="Lefort F."/>
        </authorList>
    </citation>
    <scope>NUCLEOTIDE SEQUENCE [LARGE SCALE GENOMIC DNA]</scope>
    <source>
        <strain evidence="1 2">UBMAN05</strain>
    </source>
</reference>
<dbReference type="Proteomes" id="UP000193884">
    <property type="component" value="Unassembled WGS sequence"/>
</dbReference>
<keyword evidence="2" id="KW-1185">Reference proteome</keyword>
<comment type="caution">
    <text evidence="1">The sequence shown here is derived from an EMBL/GenBank/DDBJ whole genome shotgun (WGS) entry which is preliminary data.</text>
</comment>
<evidence type="ECO:0000313" key="1">
    <source>
        <dbReference type="EMBL" id="OSJ24294.1"/>
    </source>
</evidence>
<proteinExistence type="predicted"/>
<accession>A0ABX3WX74</accession>
<dbReference type="EMBL" id="NAFK01000172">
    <property type="protein sequence ID" value="OSJ24294.1"/>
    <property type="molecule type" value="Genomic_DNA"/>
</dbReference>
<sequence length="61" mass="6769">MITRLATRIARALALLARRAARIMNCNSMAPDAPQAYLVPQRVAGNRRRQGCALDARGYRT</sequence>
<dbReference type="RefSeq" id="WP_085385191.1">
    <property type="nucleotide sequence ID" value="NZ_NAFJ01000158.1"/>
</dbReference>
<gene>
    <name evidence="1" type="ORF">BST63_27575</name>
</gene>
<organism evidence="1 2">
    <name type="scientific">Bradyrhizobium canariense</name>
    <dbReference type="NCBI Taxonomy" id="255045"/>
    <lineage>
        <taxon>Bacteria</taxon>
        <taxon>Pseudomonadati</taxon>
        <taxon>Pseudomonadota</taxon>
        <taxon>Alphaproteobacteria</taxon>
        <taxon>Hyphomicrobiales</taxon>
        <taxon>Nitrobacteraceae</taxon>
        <taxon>Bradyrhizobium</taxon>
    </lineage>
</organism>
<protein>
    <submittedName>
        <fullName evidence="1">Uncharacterized protein</fullName>
    </submittedName>
</protein>
<evidence type="ECO:0000313" key="2">
    <source>
        <dbReference type="Proteomes" id="UP000193884"/>
    </source>
</evidence>
<name>A0ABX3WX74_9BRAD</name>